<dbReference type="RefSeq" id="WP_172186962.1">
    <property type="nucleotide sequence ID" value="NZ_CAWPPK010000224.1"/>
</dbReference>
<proteinExistence type="predicted"/>
<keyword evidence="2" id="KW-1185">Reference proteome</keyword>
<reference evidence="1 2" key="1">
    <citation type="journal article" date="2020" name="Sci. Rep.">
        <title>A novel cyanobacterial geosmin producer, revising GeoA distribution and dispersion patterns in Bacteria.</title>
        <authorList>
            <person name="Churro C."/>
            <person name="Semedo-Aguiar A.P."/>
            <person name="Silva A.D."/>
            <person name="Pereira-Leal J.B."/>
            <person name="Leite R.B."/>
        </authorList>
    </citation>
    <scope>NUCLEOTIDE SEQUENCE [LARGE SCALE GENOMIC DNA]</scope>
    <source>
        <strain evidence="1 2">IPMA8</strain>
    </source>
</reference>
<dbReference type="EMBL" id="SRRZ01000030">
    <property type="protein sequence ID" value="NQE34352.1"/>
    <property type="molecule type" value="Genomic_DNA"/>
</dbReference>
<evidence type="ECO:0000313" key="2">
    <source>
        <dbReference type="Proteomes" id="UP000702425"/>
    </source>
</evidence>
<gene>
    <name evidence="1" type="ORF">E5S67_02076</name>
</gene>
<protein>
    <submittedName>
        <fullName evidence="1">Uncharacterized protein</fullName>
    </submittedName>
</protein>
<accession>A0ABX2CX77</accession>
<dbReference type="Proteomes" id="UP000702425">
    <property type="component" value="Unassembled WGS sequence"/>
</dbReference>
<evidence type="ECO:0000313" key="1">
    <source>
        <dbReference type="EMBL" id="NQE34352.1"/>
    </source>
</evidence>
<sequence>MNADGILSAFICVYLLISAVATPTLAVNFVTNHANSINPSRYDLLVRSPCPADLETLVDRLLQDLPSYANRVIVRSHFSPNKNTPSGYALPQIILAGRPEFEPLPLNSGDALPENASQVFITTLERQYRGGERVEIQQYHWLFFTKTENGWELAKIVSRFGNAADIRPLLGQDSESEIAQAIRLWLRDCQAKNKLSHN</sequence>
<name>A0ABX2CX77_9CYAN</name>
<comment type="caution">
    <text evidence="1">The sequence shown here is derived from an EMBL/GenBank/DDBJ whole genome shotgun (WGS) entry which is preliminary data.</text>
</comment>
<organism evidence="1 2">
    <name type="scientific">Microcoleus asticus IPMA8</name>
    <dbReference type="NCBI Taxonomy" id="2563858"/>
    <lineage>
        <taxon>Bacteria</taxon>
        <taxon>Bacillati</taxon>
        <taxon>Cyanobacteriota</taxon>
        <taxon>Cyanophyceae</taxon>
        <taxon>Oscillatoriophycideae</taxon>
        <taxon>Oscillatoriales</taxon>
        <taxon>Microcoleaceae</taxon>
        <taxon>Microcoleus</taxon>
        <taxon>Microcoleus asticus</taxon>
    </lineage>
</organism>